<dbReference type="GO" id="GO:0008239">
    <property type="term" value="F:dipeptidyl-peptidase activity"/>
    <property type="evidence" value="ECO:0007669"/>
    <property type="project" value="InterPro"/>
</dbReference>
<dbReference type="OrthoDB" id="2578740at2759"/>
<protein>
    <recommendedName>
        <fullName evidence="2">Xaa-Pro dipeptidyl-peptidase C-terminal domain-containing protein</fullName>
    </recommendedName>
</protein>
<reference evidence="3 4" key="1">
    <citation type="submission" date="2016-03" db="EMBL/GenBank/DDBJ databases">
        <title>Comparative genomics of Pseudogymnoascus destructans, the fungus causing white-nose syndrome of bats.</title>
        <authorList>
            <person name="Palmer J.M."/>
            <person name="Drees K.P."/>
            <person name="Foster J.T."/>
            <person name="Lindner D.L."/>
        </authorList>
    </citation>
    <scope>NUCLEOTIDE SEQUENCE [LARGE SCALE GENOMIC DNA]</scope>
    <source>
        <strain evidence="3 4">UAMH 10579</strain>
    </source>
</reference>
<keyword evidence="1" id="KW-0378">Hydrolase</keyword>
<keyword evidence="4" id="KW-1185">Reference proteome</keyword>
<reference evidence="4" key="2">
    <citation type="journal article" date="2018" name="Nat. Commun.">
        <title>Extreme sensitivity to ultraviolet light in the fungal pathogen causing white-nose syndrome of bats.</title>
        <authorList>
            <person name="Palmer J.M."/>
            <person name="Drees K.P."/>
            <person name="Foster J.T."/>
            <person name="Lindner D.L."/>
        </authorList>
    </citation>
    <scope>NUCLEOTIDE SEQUENCE [LARGE SCALE GENOMIC DNA]</scope>
    <source>
        <strain evidence="4">UAMH 10579</strain>
    </source>
</reference>
<evidence type="ECO:0000256" key="1">
    <source>
        <dbReference type="ARBA" id="ARBA00022801"/>
    </source>
</evidence>
<dbReference type="SUPFAM" id="SSF53474">
    <property type="entry name" value="alpha/beta-Hydrolases"/>
    <property type="match status" value="1"/>
</dbReference>
<name>A0A1B8G667_9PEZI</name>
<dbReference type="InterPro" id="IPR008979">
    <property type="entry name" value="Galactose-bd-like_sf"/>
</dbReference>
<accession>A0A1B8G667</accession>
<evidence type="ECO:0000313" key="3">
    <source>
        <dbReference type="EMBL" id="OBT91326.1"/>
    </source>
</evidence>
<dbReference type="NCBIfam" id="TIGR00976">
    <property type="entry name" value="CocE_NonD"/>
    <property type="match status" value="1"/>
</dbReference>
<dbReference type="PANTHER" id="PTHR43056">
    <property type="entry name" value="PEPTIDASE S9 PROLYL OLIGOPEPTIDASE"/>
    <property type="match status" value="1"/>
</dbReference>
<dbReference type="Proteomes" id="UP000091956">
    <property type="component" value="Unassembled WGS sequence"/>
</dbReference>
<dbReference type="InterPro" id="IPR029058">
    <property type="entry name" value="AB_hydrolase_fold"/>
</dbReference>
<dbReference type="RefSeq" id="XP_018125059.1">
    <property type="nucleotide sequence ID" value="XM_018280065.2"/>
</dbReference>
<dbReference type="AlphaFoldDB" id="A0A1B8G667"/>
<proteinExistence type="predicted"/>
<evidence type="ECO:0000259" key="2">
    <source>
        <dbReference type="SMART" id="SM00939"/>
    </source>
</evidence>
<organism evidence="3 4">
    <name type="scientific">Pseudogymnoascus verrucosus</name>
    <dbReference type="NCBI Taxonomy" id="342668"/>
    <lineage>
        <taxon>Eukaryota</taxon>
        <taxon>Fungi</taxon>
        <taxon>Dikarya</taxon>
        <taxon>Ascomycota</taxon>
        <taxon>Pezizomycotina</taxon>
        <taxon>Leotiomycetes</taxon>
        <taxon>Thelebolales</taxon>
        <taxon>Thelebolaceae</taxon>
        <taxon>Pseudogymnoascus</taxon>
    </lineage>
</organism>
<dbReference type="Gene3D" id="3.40.50.1820">
    <property type="entry name" value="alpha/beta hydrolase"/>
    <property type="match status" value="2"/>
</dbReference>
<sequence length="521" mass="59198">MSTTEKLKSRFPDLNFVKPIEVKNHPRYKPYNVEFKPEHVVLPKGHVKEDGRRKMLVDSVLERDTKIPLRDGLHFSEGTYFFWGEQEAEDIHDTIDFLSKQPWCNGSICMGGNSYLAKAQVNYASKQSHPALKALAPWEGFTDIYRQLFRRGGFAMHNIFAAGYQWAVAGKHEVEDIAKMIKTRPFFDDYWADKYDEVSKIDVPLYVLASFNNPFHVQGSFDTFRHARSTKKWMRVHSSFEWYEMYEPKSNNDLQRFFDRYCKGIMNGWESDTPPVRLSIYGVGSVPNVVERPETEFPLARQRLETFYLDAATKTLHSSRRDSESSISHESHGFDAPSSDFIVKFSEYTEVAGYAKVRLWMSCKEKDDMDVVVQLRKIDNKGNLLAGLNFPAPVPESEAPEAETAKTYGPQGFLRASAAASRDKARSSPDGQEVFYRHDREDKIAPGTVVPLDITLWPMGMVFAAGEGIMLRIAGHFLSAPVVEAMKPKATDDENIGQHHIHTGGKYDSSLILPVVGISRA</sequence>
<dbReference type="InterPro" id="IPR050585">
    <property type="entry name" value="Xaa-Pro_dipeptidyl-ppase/CocE"/>
</dbReference>
<dbReference type="InterPro" id="IPR013736">
    <property type="entry name" value="Xaa-Pro_dipept_C"/>
</dbReference>
<dbReference type="EMBL" id="KV460307">
    <property type="protein sequence ID" value="OBT91326.1"/>
    <property type="molecule type" value="Genomic_DNA"/>
</dbReference>
<dbReference type="Pfam" id="PF08530">
    <property type="entry name" value="PepX_C"/>
    <property type="match status" value="1"/>
</dbReference>
<dbReference type="SMART" id="SM00939">
    <property type="entry name" value="PepX_C"/>
    <property type="match status" value="1"/>
</dbReference>
<dbReference type="SUPFAM" id="SSF49785">
    <property type="entry name" value="Galactose-binding domain-like"/>
    <property type="match status" value="1"/>
</dbReference>
<evidence type="ECO:0000313" key="4">
    <source>
        <dbReference type="Proteomes" id="UP000091956"/>
    </source>
</evidence>
<dbReference type="GeneID" id="28844058"/>
<gene>
    <name evidence="3" type="ORF">VE01_10672</name>
</gene>
<dbReference type="Pfam" id="PF02129">
    <property type="entry name" value="Peptidase_S15"/>
    <property type="match status" value="1"/>
</dbReference>
<dbReference type="InterPro" id="IPR005674">
    <property type="entry name" value="CocE/Ser_esterase"/>
</dbReference>
<dbReference type="Gene3D" id="2.60.120.260">
    <property type="entry name" value="Galactose-binding domain-like"/>
    <property type="match status" value="1"/>
</dbReference>
<dbReference type="PANTHER" id="PTHR43056:SF10">
    <property type="entry name" value="COCE_NOND FAMILY, PUTATIVE (AFU_ORTHOLOGUE AFUA_7G00600)-RELATED"/>
    <property type="match status" value="1"/>
</dbReference>
<dbReference type="InterPro" id="IPR000383">
    <property type="entry name" value="Xaa-Pro-like_dom"/>
</dbReference>
<feature type="domain" description="Xaa-Pro dipeptidyl-peptidase C-terminal" evidence="2">
    <location>
        <begin position="255"/>
        <end position="512"/>
    </location>
</feature>